<keyword evidence="14" id="KW-1185">Reference proteome</keyword>
<evidence type="ECO:0000313" key="14">
    <source>
        <dbReference type="Proteomes" id="UP000693970"/>
    </source>
</evidence>
<evidence type="ECO:0000259" key="10">
    <source>
        <dbReference type="PROSITE" id="PS50014"/>
    </source>
</evidence>
<dbReference type="CDD" id="cd16449">
    <property type="entry name" value="RING-HC"/>
    <property type="match status" value="1"/>
</dbReference>
<dbReference type="InterPro" id="IPR001841">
    <property type="entry name" value="Znf_RING"/>
</dbReference>
<keyword evidence="2" id="KW-0547">Nucleotide-binding</keyword>
<keyword evidence="5" id="KW-0862">Zinc</keyword>
<dbReference type="PROSITE" id="PS51194">
    <property type="entry name" value="HELICASE_CTER"/>
    <property type="match status" value="1"/>
</dbReference>
<evidence type="ECO:0000256" key="5">
    <source>
        <dbReference type="ARBA" id="ARBA00022833"/>
    </source>
</evidence>
<dbReference type="PANTHER" id="PTHR45626:SF14">
    <property type="entry name" value="ATP-DEPENDENT DNA HELICASE (EUROFUNG)"/>
    <property type="match status" value="1"/>
</dbReference>
<dbReference type="GO" id="GO:0008094">
    <property type="term" value="F:ATP-dependent activity, acting on DNA"/>
    <property type="evidence" value="ECO:0007669"/>
    <property type="project" value="TreeGrafter"/>
</dbReference>
<dbReference type="InterPro" id="IPR001650">
    <property type="entry name" value="Helicase_C-like"/>
</dbReference>
<keyword evidence="6" id="KW-0067">ATP-binding</keyword>
<dbReference type="Pfam" id="PF00439">
    <property type="entry name" value="Bromodomain"/>
    <property type="match status" value="1"/>
</dbReference>
<dbReference type="SMART" id="SM00297">
    <property type="entry name" value="BROMO"/>
    <property type="match status" value="1"/>
</dbReference>
<name>A0A9K3PCZ0_9STRA</name>
<evidence type="ECO:0000259" key="11">
    <source>
        <dbReference type="PROSITE" id="PS50089"/>
    </source>
</evidence>
<dbReference type="PROSITE" id="PS00518">
    <property type="entry name" value="ZF_RING_1"/>
    <property type="match status" value="1"/>
</dbReference>
<keyword evidence="7" id="KW-0103">Bromodomain</keyword>
<feature type="region of interest" description="Disordered" evidence="9">
    <location>
        <begin position="495"/>
        <end position="517"/>
    </location>
</feature>
<dbReference type="GO" id="GO:0006281">
    <property type="term" value="P:DNA repair"/>
    <property type="evidence" value="ECO:0007669"/>
    <property type="project" value="TreeGrafter"/>
</dbReference>
<dbReference type="Pfam" id="PF00271">
    <property type="entry name" value="Helicase_C"/>
    <property type="match status" value="1"/>
</dbReference>
<dbReference type="CDD" id="cd09917">
    <property type="entry name" value="F-box_SF"/>
    <property type="match status" value="1"/>
</dbReference>
<dbReference type="CDD" id="cd04369">
    <property type="entry name" value="Bromodomain"/>
    <property type="match status" value="1"/>
</dbReference>
<dbReference type="PROSITE" id="PS50089">
    <property type="entry name" value="ZF_RING_2"/>
    <property type="match status" value="1"/>
</dbReference>
<dbReference type="GO" id="GO:0005524">
    <property type="term" value="F:ATP binding"/>
    <property type="evidence" value="ECO:0007669"/>
    <property type="project" value="UniProtKB-KW"/>
</dbReference>
<dbReference type="InterPro" id="IPR049730">
    <property type="entry name" value="SNF2/RAD54-like_C"/>
</dbReference>
<dbReference type="InterPro" id="IPR050628">
    <property type="entry name" value="SNF2_RAD54_helicase_TF"/>
</dbReference>
<evidence type="ECO:0000256" key="4">
    <source>
        <dbReference type="ARBA" id="ARBA00022801"/>
    </source>
</evidence>
<dbReference type="GO" id="GO:0016787">
    <property type="term" value="F:hydrolase activity"/>
    <property type="evidence" value="ECO:0007669"/>
    <property type="project" value="UniProtKB-KW"/>
</dbReference>
<evidence type="ECO:0000313" key="13">
    <source>
        <dbReference type="EMBL" id="KAG7342101.1"/>
    </source>
</evidence>
<evidence type="ECO:0000259" key="12">
    <source>
        <dbReference type="PROSITE" id="PS51194"/>
    </source>
</evidence>
<keyword evidence="1" id="KW-0479">Metal-binding</keyword>
<dbReference type="InterPro" id="IPR001487">
    <property type="entry name" value="Bromodomain"/>
</dbReference>
<feature type="compositionally biased region" description="Basic and acidic residues" evidence="9">
    <location>
        <begin position="1443"/>
        <end position="1464"/>
    </location>
</feature>
<dbReference type="PROSITE" id="PS50014">
    <property type="entry name" value="BROMODOMAIN_2"/>
    <property type="match status" value="1"/>
</dbReference>
<dbReference type="InterPro" id="IPR000330">
    <property type="entry name" value="SNF2_N"/>
</dbReference>
<dbReference type="InterPro" id="IPR014001">
    <property type="entry name" value="Helicase_ATP-bd"/>
</dbReference>
<keyword evidence="3 8" id="KW-0863">Zinc-finger</keyword>
<evidence type="ECO:0000256" key="3">
    <source>
        <dbReference type="ARBA" id="ARBA00022771"/>
    </source>
</evidence>
<dbReference type="GO" id="GO:0004386">
    <property type="term" value="F:helicase activity"/>
    <property type="evidence" value="ECO:0007669"/>
    <property type="project" value="UniProtKB-KW"/>
</dbReference>
<protein>
    <submittedName>
        <fullName evidence="13">SNF2 family helicase</fullName>
    </submittedName>
</protein>
<dbReference type="OrthoDB" id="448448at2759"/>
<dbReference type="EMBL" id="JAGRRH010000025">
    <property type="protein sequence ID" value="KAG7342101.1"/>
    <property type="molecule type" value="Genomic_DNA"/>
</dbReference>
<feature type="compositionally biased region" description="Basic and acidic residues" evidence="9">
    <location>
        <begin position="502"/>
        <end position="517"/>
    </location>
</feature>
<feature type="domain" description="Bromo" evidence="10">
    <location>
        <begin position="572"/>
        <end position="619"/>
    </location>
</feature>
<accession>A0A9K3PCZ0</accession>
<comment type="caution">
    <text evidence="13">The sequence shown here is derived from an EMBL/GenBank/DDBJ whole genome shotgun (WGS) entry which is preliminary data.</text>
</comment>
<sequence>MNSLTSRVCPVDAHRVSLEGRELGYVCLEDCDVWFMENVGSEEKKHQSASERTSSSSCWIDVSIPLSHRERKNLSKEEQLDDGKSISSVPAPGNACPHCCVILTNAVRQNETSSQYYLLEGGPSYDGTIQDTKPSNKDCRCKVRPRQRSDAALMLGAALASHDIGHFNIRSIKVGRHSSPKEANEIASSELKKEKVTILVTFTCLEIVRKSTRNGAFEQRAKRRFITNSAKPFPASTQLLLCLMSSDWKAYDEKITNLQSSQKARVQSEDEICSRHTKTATSFFPSKMTLENVYQRIGGASALSDLCLDEDIVSRDSGASSKEQIVDVTMLPQDVLCHRIGSFLRARSLDALRCTCKRMHGVLRGVVPGLKLQLYRHQIKSLLWMRWRETKLLRESDLTPIENQSMLQRRINSREGDAHRAATGGGSAVLCPREQKDGVRISQANGDELETPEEGVMSRPLARGGMICDAPGLGKTITVLSLILQTMGLTTESADTAAGKSLHGEERMGEGLDEGKEDSLDDQIFNAYWKENVVEEFRRQELSKLFSTFLRCSAEIFYFFEKVDPFSRNGTVQNPTSLKDIKERIQSDIYGDSFVAFQTDVKLCFMNAMLAHDPDHVIHVAARRLTIIFAGMVKDFKEKQTQIAKKSFAKSTRRPDSVVAALVETTGAERIKAALLPSSGTLLVVPSVLLDHWFEQVRLHVNPVYCTDKIPLVFEYTGSNEKALQMEEIVTQCKVAKTHFGFLFIDKTGSKKLPSASFLAMFNIVITTNHRFSNEWRNGSFEDELKSKEGNKNDESLDILGYIDKTEREACPLLKVNWLRMVVDEGHSMGRGKDNSHISFASWVNAERRWAMTGTPTRQTITQSGLSNVLNLMQYLNHDFFTRRHGGDVVWNQLIVRGWNRGYMSSFYRLRSLLSLLMVRHTKGDIEELAPPIYKVIRFQMSQEEVSTYNTLVCAVQSNLLITSMRGKTSGAQDSLLHKSQTKHAREAIANLRLVCVGGTKVHPTLTDKNWNEFLELFDAINEDRDKRQAVRDFIARATTGQLSSCNCCQMMLSSLLVFPCGHLVCTECIDNTTTTCIVCDTGFDVDHFQKLQPGFAFEWLQNIEEERQARPTPNDDQELDDNRIAQPMQLNDDHAGIHFGGFMPQQNRARTHKPGDGHTCVFSAHNPDGGCRLCSRQHEECYLIEEDHQCKVCYRKWEECPAKETKPHYVVSKLLNLYREQQESEKSVKFNVPIEFSMESRRPLKVIVFSQFRKTLNQTGDRLLRRFGNGCVAEYWGMYRKRELHKFVHEKKCFCMLLGKDGSEGLDLSFVTHIIFLEQVWDKSLESQAVSRAWRMGAKGPVNVETLIARDSIEETMASLEKGLENDDDDDANFEEVQGVRSVSDGSKASEYQRAKMHYLLKNLKLISNSNTLGFAAGEKRTAAALEKESESMGSNHREKKSRSEEVSVRFQEHHQTYEYDVN</sequence>
<proteinExistence type="predicted"/>
<evidence type="ECO:0000256" key="2">
    <source>
        <dbReference type="ARBA" id="ARBA00022741"/>
    </source>
</evidence>
<evidence type="ECO:0000256" key="8">
    <source>
        <dbReference type="PROSITE-ProRule" id="PRU00175"/>
    </source>
</evidence>
<evidence type="ECO:0000256" key="6">
    <source>
        <dbReference type="ARBA" id="ARBA00022840"/>
    </source>
</evidence>
<feature type="domain" description="Helicase C-terminal" evidence="12">
    <location>
        <begin position="1214"/>
        <end position="1385"/>
    </location>
</feature>
<gene>
    <name evidence="13" type="ORF">IV203_007193</name>
</gene>
<keyword evidence="4" id="KW-0378">Hydrolase</keyword>
<evidence type="ECO:0000256" key="7">
    <source>
        <dbReference type="PROSITE-ProRule" id="PRU00035"/>
    </source>
</evidence>
<dbReference type="SMART" id="SM00487">
    <property type="entry name" value="DEXDc"/>
    <property type="match status" value="1"/>
</dbReference>
<dbReference type="Proteomes" id="UP000693970">
    <property type="component" value="Unassembled WGS sequence"/>
</dbReference>
<dbReference type="Pfam" id="PF00176">
    <property type="entry name" value="SNF2-rel_dom"/>
    <property type="match status" value="1"/>
</dbReference>
<dbReference type="InterPro" id="IPR017907">
    <property type="entry name" value="Znf_RING_CS"/>
</dbReference>
<dbReference type="GO" id="GO:0008270">
    <property type="term" value="F:zinc ion binding"/>
    <property type="evidence" value="ECO:0007669"/>
    <property type="project" value="UniProtKB-KW"/>
</dbReference>
<keyword evidence="13" id="KW-0347">Helicase</keyword>
<feature type="region of interest" description="Disordered" evidence="9">
    <location>
        <begin position="1426"/>
        <end position="1464"/>
    </location>
</feature>
<dbReference type="GO" id="GO:0005634">
    <property type="term" value="C:nucleus"/>
    <property type="evidence" value="ECO:0007669"/>
    <property type="project" value="TreeGrafter"/>
</dbReference>
<organism evidence="13 14">
    <name type="scientific">Nitzschia inconspicua</name>
    <dbReference type="NCBI Taxonomy" id="303405"/>
    <lineage>
        <taxon>Eukaryota</taxon>
        <taxon>Sar</taxon>
        <taxon>Stramenopiles</taxon>
        <taxon>Ochrophyta</taxon>
        <taxon>Bacillariophyta</taxon>
        <taxon>Bacillariophyceae</taxon>
        <taxon>Bacillariophycidae</taxon>
        <taxon>Bacillariales</taxon>
        <taxon>Bacillariaceae</taxon>
        <taxon>Nitzschia</taxon>
    </lineage>
</organism>
<reference evidence="13" key="1">
    <citation type="journal article" date="2021" name="Sci. Rep.">
        <title>Diploid genomic architecture of Nitzschia inconspicua, an elite biomass production diatom.</title>
        <authorList>
            <person name="Oliver A."/>
            <person name="Podell S."/>
            <person name="Pinowska A."/>
            <person name="Traller J.C."/>
            <person name="Smith S.R."/>
            <person name="McClure R."/>
            <person name="Beliaev A."/>
            <person name="Bohutskyi P."/>
            <person name="Hill E.A."/>
            <person name="Rabines A."/>
            <person name="Zheng H."/>
            <person name="Allen L.Z."/>
            <person name="Kuo A."/>
            <person name="Grigoriev I.V."/>
            <person name="Allen A.E."/>
            <person name="Hazlebeck D."/>
            <person name="Allen E.E."/>
        </authorList>
    </citation>
    <scope>NUCLEOTIDE SEQUENCE</scope>
    <source>
        <strain evidence="13">Hildebrandi</strain>
    </source>
</reference>
<evidence type="ECO:0000256" key="9">
    <source>
        <dbReference type="SAM" id="MobiDB-lite"/>
    </source>
</evidence>
<dbReference type="PANTHER" id="PTHR45626">
    <property type="entry name" value="TRANSCRIPTION TERMINATION FACTOR 2-RELATED"/>
    <property type="match status" value="1"/>
</dbReference>
<dbReference type="CDD" id="cd18793">
    <property type="entry name" value="SF2_C_SNF"/>
    <property type="match status" value="1"/>
</dbReference>
<reference evidence="13" key="2">
    <citation type="submission" date="2021-04" db="EMBL/GenBank/DDBJ databases">
        <authorList>
            <person name="Podell S."/>
        </authorList>
    </citation>
    <scope>NUCLEOTIDE SEQUENCE</scope>
    <source>
        <strain evidence="13">Hildebrandi</strain>
    </source>
</reference>
<evidence type="ECO:0000256" key="1">
    <source>
        <dbReference type="ARBA" id="ARBA00022723"/>
    </source>
</evidence>
<feature type="domain" description="RING-type" evidence="11">
    <location>
        <begin position="1046"/>
        <end position="1081"/>
    </location>
</feature>